<reference evidence="7" key="1">
    <citation type="journal article" date="2020" name="Fungal Divers.">
        <title>Resolving the Mortierellaceae phylogeny through synthesis of multi-gene phylogenetics and phylogenomics.</title>
        <authorList>
            <person name="Vandepol N."/>
            <person name="Liber J."/>
            <person name="Desiro A."/>
            <person name="Na H."/>
            <person name="Kennedy M."/>
            <person name="Barry K."/>
            <person name="Grigoriev I.V."/>
            <person name="Miller A.N."/>
            <person name="O'Donnell K."/>
            <person name="Stajich J.E."/>
            <person name="Bonito G."/>
        </authorList>
    </citation>
    <scope>NUCLEOTIDE SEQUENCE</scope>
    <source>
        <strain evidence="7">KOD1015</strain>
    </source>
</reference>
<comment type="caution">
    <text evidence="7">The sequence shown here is derived from an EMBL/GenBank/DDBJ whole genome shotgun (WGS) entry which is preliminary data.</text>
</comment>
<dbReference type="InterPro" id="IPR036188">
    <property type="entry name" value="FAD/NAD-bd_sf"/>
</dbReference>
<keyword evidence="4" id="KW-0560">Oxidoreductase</keyword>
<evidence type="ECO:0000256" key="1">
    <source>
        <dbReference type="ARBA" id="ARBA00007992"/>
    </source>
</evidence>
<dbReference type="Pfam" id="PF01494">
    <property type="entry name" value="FAD_binding_3"/>
    <property type="match status" value="2"/>
</dbReference>
<protein>
    <recommendedName>
        <fullName evidence="6">FAD-binding domain-containing protein</fullName>
    </recommendedName>
</protein>
<dbReference type="EMBL" id="JAABOA010001576">
    <property type="protein sequence ID" value="KAF9581278.1"/>
    <property type="molecule type" value="Genomic_DNA"/>
</dbReference>
<keyword evidence="8" id="KW-1185">Reference proteome</keyword>
<feature type="domain" description="FAD-binding" evidence="6">
    <location>
        <begin position="314"/>
        <end position="366"/>
    </location>
</feature>
<keyword evidence="3" id="KW-0274">FAD</keyword>
<dbReference type="InterPro" id="IPR050562">
    <property type="entry name" value="FAD_mOase_fung"/>
</dbReference>
<keyword evidence="5" id="KW-0472">Membrane</keyword>
<evidence type="ECO:0000256" key="2">
    <source>
        <dbReference type="ARBA" id="ARBA00022630"/>
    </source>
</evidence>
<dbReference type="GO" id="GO:0004497">
    <property type="term" value="F:monooxygenase activity"/>
    <property type="evidence" value="ECO:0007669"/>
    <property type="project" value="InterPro"/>
</dbReference>
<proteinExistence type="inferred from homology"/>
<dbReference type="PRINTS" id="PR00420">
    <property type="entry name" value="RNGMNOXGNASE"/>
</dbReference>
<keyword evidence="5" id="KW-0812">Transmembrane</keyword>
<dbReference type="OrthoDB" id="655030at2759"/>
<keyword evidence="5" id="KW-1133">Transmembrane helix</keyword>
<dbReference type="PANTHER" id="PTHR47356:SF2">
    <property type="entry name" value="FAD-BINDING DOMAIN-CONTAINING PROTEIN-RELATED"/>
    <property type="match status" value="1"/>
</dbReference>
<keyword evidence="2" id="KW-0285">Flavoprotein</keyword>
<evidence type="ECO:0000256" key="5">
    <source>
        <dbReference type="SAM" id="Phobius"/>
    </source>
</evidence>
<feature type="transmembrane region" description="Helical" evidence="5">
    <location>
        <begin position="52"/>
        <end position="69"/>
    </location>
</feature>
<name>A0A9P6FTJ1_9FUNG</name>
<dbReference type="AlphaFoldDB" id="A0A9P6FTJ1"/>
<sequence length="475" mass="53211">MSAAASTPLQTTPESTTLKVLIVGAGLGGLMLAALLERAGVDYEIFERAKKVVPLGSAIAFGANIMSLFEQLGVLDKIMENSKAIHESILYNENNEVIGRRVFSYAKERYGHYTHVLARPVLYDLLLSLIPAHKVHMATKIISFTQDDNKVTIECEDKTFQGDMLVGADGAYSTVREQLYKQLSAKGAVPESDLEKLPFTSSCLVGTTRPLDPEKYPFLTKPFCHFANMIANPEIPYSRINFSVKDNSICWMIVDYLLDKESTKADEAAHNGSSGKNSEWGPGAAEAMCNRVRNFMFAEKVSIGELIDQTPKELISKVMLEEKLFETWYSGRTVLLGDACHKMHPAAGLGAVSAMHDALILANHLYDLNQAVSRTMIRASTIELEGVFKDYRDERFPMVARSFAASKNMSRLTGPYRINQILRWLMNYIPRWLWFKMLDQMQAYRPQATFLPLVKDLGMIPPMPQTSLKQPIPTY</sequence>
<dbReference type="PANTHER" id="PTHR47356">
    <property type="entry name" value="FAD-DEPENDENT MONOOXYGENASE ASQG-RELATED"/>
    <property type="match status" value="1"/>
</dbReference>
<accession>A0A9P6FTJ1</accession>
<evidence type="ECO:0000313" key="7">
    <source>
        <dbReference type="EMBL" id="KAF9581278.1"/>
    </source>
</evidence>
<evidence type="ECO:0000256" key="3">
    <source>
        <dbReference type="ARBA" id="ARBA00022827"/>
    </source>
</evidence>
<evidence type="ECO:0000313" key="8">
    <source>
        <dbReference type="Proteomes" id="UP000780801"/>
    </source>
</evidence>
<evidence type="ECO:0000256" key="4">
    <source>
        <dbReference type="ARBA" id="ARBA00023002"/>
    </source>
</evidence>
<gene>
    <name evidence="7" type="ORF">BGW38_001761</name>
</gene>
<feature type="transmembrane region" description="Helical" evidence="5">
    <location>
        <begin position="20"/>
        <end position="40"/>
    </location>
</feature>
<dbReference type="Proteomes" id="UP000780801">
    <property type="component" value="Unassembled WGS sequence"/>
</dbReference>
<dbReference type="Gene3D" id="3.50.50.60">
    <property type="entry name" value="FAD/NAD(P)-binding domain"/>
    <property type="match status" value="1"/>
</dbReference>
<dbReference type="SUPFAM" id="SSF51905">
    <property type="entry name" value="FAD/NAD(P)-binding domain"/>
    <property type="match status" value="1"/>
</dbReference>
<comment type="similarity">
    <text evidence="1">Belongs to the paxM FAD-dependent monooxygenase family.</text>
</comment>
<dbReference type="InterPro" id="IPR002938">
    <property type="entry name" value="FAD-bd"/>
</dbReference>
<evidence type="ECO:0000259" key="6">
    <source>
        <dbReference type="Pfam" id="PF01494"/>
    </source>
</evidence>
<dbReference type="GO" id="GO:0071949">
    <property type="term" value="F:FAD binding"/>
    <property type="evidence" value="ECO:0007669"/>
    <property type="project" value="InterPro"/>
</dbReference>
<feature type="domain" description="FAD-binding" evidence="6">
    <location>
        <begin position="18"/>
        <end position="189"/>
    </location>
</feature>
<organism evidence="7 8">
    <name type="scientific">Lunasporangiospora selenospora</name>
    <dbReference type="NCBI Taxonomy" id="979761"/>
    <lineage>
        <taxon>Eukaryota</taxon>
        <taxon>Fungi</taxon>
        <taxon>Fungi incertae sedis</taxon>
        <taxon>Mucoromycota</taxon>
        <taxon>Mortierellomycotina</taxon>
        <taxon>Mortierellomycetes</taxon>
        <taxon>Mortierellales</taxon>
        <taxon>Mortierellaceae</taxon>
        <taxon>Lunasporangiospora</taxon>
    </lineage>
</organism>